<dbReference type="AlphaFoldDB" id="A0A2P5HJC3"/>
<accession>A0A2P5HJC3</accession>
<proteinExistence type="predicted"/>
<sequence>MQSERDSQRGLTPLPNSSFQPLPVLRNFKTSTTATMARLKLDTALTVMGAVTFLLIWGGIMVVKGTLMTMLTAAWRGAFLTGAPLQTVYTGILPVDFLFRFLMTMFAPLTHLGFISGYLMLAELTVMILVFNMIAIAESKRADGSSMLRFPLFWNTGYNWVGVAVAQPFFARSYVRLDEHKRVQPLPRAYALALPFTTILNWATILFMLVPAWTSLPTVQAHRVIVLYFFPGPLIILGFQALVTRLLTARPKALSSITNPVSAAYVLNGIISTAAHLAILYWTVTAPDAGLRRSYVPDFAAVQPGAVDTCYEGTHLFIQIDVIVTALVVLILGAVMLADARRAHKGADGAAAATAGGSFVVLLVMSLVLGPGAGMAYAAYAKERSLEQAAAVKNL</sequence>
<evidence type="ECO:0000313" key="3">
    <source>
        <dbReference type="Proteomes" id="UP000094444"/>
    </source>
</evidence>
<keyword evidence="1" id="KW-0472">Membrane</keyword>
<name>A0A2P5HJC3_DIAHE</name>
<keyword evidence="3" id="KW-1185">Reference proteome</keyword>
<gene>
    <name evidence="2" type="ORF">DHEL01_v211299</name>
</gene>
<evidence type="ECO:0000256" key="1">
    <source>
        <dbReference type="SAM" id="Phobius"/>
    </source>
</evidence>
<feature type="transmembrane region" description="Helical" evidence="1">
    <location>
        <begin position="316"/>
        <end position="338"/>
    </location>
</feature>
<feature type="transmembrane region" description="Helical" evidence="1">
    <location>
        <begin position="115"/>
        <end position="137"/>
    </location>
</feature>
<feature type="transmembrane region" description="Helical" evidence="1">
    <location>
        <begin position="189"/>
        <end position="213"/>
    </location>
</feature>
<feature type="transmembrane region" description="Helical" evidence="1">
    <location>
        <begin position="157"/>
        <end position="177"/>
    </location>
</feature>
<dbReference type="EMBL" id="MAVT02001688">
    <property type="protein sequence ID" value="POS70311.1"/>
    <property type="molecule type" value="Genomic_DNA"/>
</dbReference>
<keyword evidence="1" id="KW-1133">Transmembrane helix</keyword>
<protein>
    <submittedName>
        <fullName evidence="2">Uncharacterized protein</fullName>
    </submittedName>
</protein>
<feature type="transmembrane region" description="Helical" evidence="1">
    <location>
        <begin position="225"/>
        <end position="243"/>
    </location>
</feature>
<feature type="transmembrane region" description="Helical" evidence="1">
    <location>
        <begin position="44"/>
        <end position="63"/>
    </location>
</feature>
<keyword evidence="1" id="KW-0812">Transmembrane</keyword>
<feature type="transmembrane region" description="Helical" evidence="1">
    <location>
        <begin position="264"/>
        <end position="284"/>
    </location>
</feature>
<comment type="caution">
    <text evidence="2">The sequence shown here is derived from an EMBL/GenBank/DDBJ whole genome shotgun (WGS) entry which is preliminary data.</text>
</comment>
<dbReference type="STRING" id="158607.A0A2P5HJC3"/>
<evidence type="ECO:0000313" key="2">
    <source>
        <dbReference type="EMBL" id="POS70311.1"/>
    </source>
</evidence>
<dbReference type="InParanoid" id="A0A2P5HJC3"/>
<dbReference type="OrthoDB" id="72269at2759"/>
<organism evidence="2 3">
    <name type="scientific">Diaporthe helianthi</name>
    <dbReference type="NCBI Taxonomy" id="158607"/>
    <lineage>
        <taxon>Eukaryota</taxon>
        <taxon>Fungi</taxon>
        <taxon>Dikarya</taxon>
        <taxon>Ascomycota</taxon>
        <taxon>Pezizomycotina</taxon>
        <taxon>Sordariomycetes</taxon>
        <taxon>Sordariomycetidae</taxon>
        <taxon>Diaporthales</taxon>
        <taxon>Diaporthaceae</taxon>
        <taxon>Diaporthe</taxon>
    </lineage>
</organism>
<feature type="transmembrane region" description="Helical" evidence="1">
    <location>
        <begin position="83"/>
        <end position="103"/>
    </location>
</feature>
<dbReference type="Proteomes" id="UP000094444">
    <property type="component" value="Unassembled WGS sequence"/>
</dbReference>
<reference evidence="2" key="1">
    <citation type="submission" date="2017-09" db="EMBL/GenBank/DDBJ databases">
        <title>Polyketide synthases of a Diaporthe helianthi virulent isolate.</title>
        <authorList>
            <person name="Baroncelli R."/>
        </authorList>
    </citation>
    <scope>NUCLEOTIDE SEQUENCE [LARGE SCALE GENOMIC DNA]</scope>
    <source>
        <strain evidence="2">7/96</strain>
    </source>
</reference>